<accession>A0A2B7XTC3</accession>
<dbReference type="InterPro" id="IPR011051">
    <property type="entry name" value="RmlC_Cupin_sf"/>
</dbReference>
<dbReference type="CDD" id="cd02219">
    <property type="entry name" value="cupin_YjlB-like"/>
    <property type="match status" value="1"/>
</dbReference>
<dbReference type="PANTHER" id="PTHR36448">
    <property type="entry name" value="BLR7373 PROTEIN"/>
    <property type="match status" value="1"/>
</dbReference>
<dbReference type="EMBL" id="PDNB01000029">
    <property type="protein sequence ID" value="PGH15014.1"/>
    <property type="molecule type" value="Genomic_DNA"/>
</dbReference>
<name>A0A2B7XTC3_9EURO</name>
<keyword evidence="3" id="KW-1185">Reference proteome</keyword>
<dbReference type="SUPFAM" id="SSF51182">
    <property type="entry name" value="RmlC-like cupins"/>
    <property type="match status" value="1"/>
</dbReference>
<dbReference type="Gene3D" id="2.60.120.10">
    <property type="entry name" value="Jelly Rolls"/>
    <property type="match status" value="1"/>
</dbReference>
<sequence>MAGTQPVERFYLQPTTYSANSPLPVLLYRNVLPSPRSQSGTSEFLQEGGWEDRGTFGHIATPHFHPNAHECYGIFQGTSTLRIGRGKHDAHSSGILIPIATGDVVVIPAGVTHSSVDSTDDYRYVGVYPRRAPRWRNEFGKEPVDLVKVRGETETVEMPEDDPVYGAEGPLVPLWTEAKERAERAAEGQVQGEGEGEGRGFIGTALRVTRMAFVGF</sequence>
<comment type="caution">
    <text evidence="2">The sequence shown here is derived from an EMBL/GenBank/DDBJ whole genome shotgun (WGS) entry which is preliminary data.</text>
</comment>
<evidence type="ECO:0000313" key="3">
    <source>
        <dbReference type="Proteomes" id="UP000223968"/>
    </source>
</evidence>
<dbReference type="InterPro" id="IPR006045">
    <property type="entry name" value="Cupin_1"/>
</dbReference>
<evidence type="ECO:0000313" key="2">
    <source>
        <dbReference type="EMBL" id="PGH15014.1"/>
    </source>
</evidence>
<evidence type="ECO:0000259" key="1">
    <source>
        <dbReference type="Pfam" id="PF00190"/>
    </source>
</evidence>
<reference evidence="2 3" key="1">
    <citation type="submission" date="2017-10" db="EMBL/GenBank/DDBJ databases">
        <title>Comparative genomics in systemic dimorphic fungi from Ajellomycetaceae.</title>
        <authorList>
            <person name="Munoz J.F."/>
            <person name="Mcewen J.G."/>
            <person name="Clay O.K."/>
            <person name="Cuomo C.A."/>
        </authorList>
    </citation>
    <scope>NUCLEOTIDE SEQUENCE [LARGE SCALE GENOMIC DNA]</scope>
    <source>
        <strain evidence="2 3">UAMH5409</strain>
    </source>
</reference>
<dbReference type="Proteomes" id="UP000223968">
    <property type="component" value="Unassembled WGS sequence"/>
</dbReference>
<dbReference type="PANTHER" id="PTHR36448:SF2">
    <property type="entry name" value="CUPIN TYPE-1 DOMAIN-CONTAINING PROTEIN"/>
    <property type="match status" value="1"/>
</dbReference>
<gene>
    <name evidence="2" type="ORF">AJ79_02694</name>
</gene>
<organism evidence="2 3">
    <name type="scientific">Helicocarpus griseus UAMH5409</name>
    <dbReference type="NCBI Taxonomy" id="1447875"/>
    <lineage>
        <taxon>Eukaryota</taxon>
        <taxon>Fungi</taxon>
        <taxon>Dikarya</taxon>
        <taxon>Ascomycota</taxon>
        <taxon>Pezizomycotina</taxon>
        <taxon>Eurotiomycetes</taxon>
        <taxon>Eurotiomycetidae</taxon>
        <taxon>Onygenales</taxon>
        <taxon>Ajellomycetaceae</taxon>
        <taxon>Helicocarpus</taxon>
    </lineage>
</organism>
<dbReference type="InterPro" id="IPR014710">
    <property type="entry name" value="RmlC-like_jellyroll"/>
</dbReference>
<dbReference type="OrthoDB" id="2446447at2759"/>
<feature type="domain" description="Cupin type-1" evidence="1">
    <location>
        <begin position="59"/>
        <end position="115"/>
    </location>
</feature>
<dbReference type="AlphaFoldDB" id="A0A2B7XTC3"/>
<dbReference type="Pfam" id="PF00190">
    <property type="entry name" value="Cupin_1"/>
    <property type="match status" value="1"/>
</dbReference>
<protein>
    <recommendedName>
        <fullName evidence="1">Cupin type-1 domain-containing protein</fullName>
    </recommendedName>
</protein>
<dbReference type="InterPro" id="IPR047121">
    <property type="entry name" value="YjiB-like"/>
</dbReference>
<dbReference type="STRING" id="1447875.A0A2B7XTC3"/>
<proteinExistence type="predicted"/>